<dbReference type="STRING" id="1073996.SAMN05444271_101234"/>
<evidence type="ECO:0000256" key="1">
    <source>
        <dbReference type="SAM" id="Phobius"/>
    </source>
</evidence>
<dbReference type="GeneID" id="35002517"/>
<dbReference type="InterPro" id="IPR055896">
    <property type="entry name" value="DUF7473"/>
</dbReference>
<proteinExistence type="predicted"/>
<name>A0A1H6RBF0_9EURY</name>
<sequence>MVATLVSTPLQASPSPLAVIGTVGLLALFLALTAHLAARNVVGDVSASKALGVGLGPAVVSLLTQLLPIPGGIGVLVALAVDGIAIDYLYDQPRRTSLRILAVHTIVTVLLGTVLIGGLILVMSIPG</sequence>
<keyword evidence="1" id="KW-0812">Transmembrane</keyword>
<accession>A0A2H4Q2D9</accession>
<gene>
    <name evidence="2" type="ORF">SAMN05444271_101234</name>
</gene>
<keyword evidence="1" id="KW-1133">Transmembrane helix</keyword>
<evidence type="ECO:0000313" key="2">
    <source>
        <dbReference type="EMBL" id="SEI49857.1"/>
    </source>
</evidence>
<organism evidence="2 3">
    <name type="scientific">Halohasta litchfieldiae</name>
    <dbReference type="NCBI Taxonomy" id="1073996"/>
    <lineage>
        <taxon>Archaea</taxon>
        <taxon>Methanobacteriati</taxon>
        <taxon>Methanobacteriota</taxon>
        <taxon>Stenosarchaea group</taxon>
        <taxon>Halobacteria</taxon>
        <taxon>Halobacteriales</taxon>
        <taxon>Haloferacaceae</taxon>
        <taxon>Halohasta</taxon>
    </lineage>
</organism>
<keyword evidence="1" id="KW-0472">Membrane</keyword>
<keyword evidence="3" id="KW-1185">Reference proteome</keyword>
<dbReference type="EMBL" id="FNYR01000001">
    <property type="protein sequence ID" value="SEI49857.1"/>
    <property type="molecule type" value="Genomic_DNA"/>
</dbReference>
<feature type="transmembrane region" description="Helical" evidence="1">
    <location>
        <begin position="102"/>
        <end position="125"/>
    </location>
</feature>
<accession>A0A1H6RBF0</accession>
<dbReference type="Proteomes" id="UP000198888">
    <property type="component" value="Unassembled WGS sequence"/>
</dbReference>
<dbReference type="AlphaFoldDB" id="A0A1H6RBF0"/>
<dbReference type="Pfam" id="PF24285">
    <property type="entry name" value="DUF7473"/>
    <property type="match status" value="1"/>
</dbReference>
<reference evidence="2 3" key="1">
    <citation type="submission" date="2016-10" db="EMBL/GenBank/DDBJ databases">
        <authorList>
            <person name="de Groot N.N."/>
        </authorList>
    </citation>
    <scope>NUCLEOTIDE SEQUENCE [LARGE SCALE GENOMIC DNA]</scope>
    <source>
        <strain evidence="2 3">DSM 22187</strain>
    </source>
</reference>
<feature type="transmembrane region" description="Helical" evidence="1">
    <location>
        <begin position="17"/>
        <end position="38"/>
    </location>
</feature>
<dbReference type="KEGG" id="hae:halTADL_1731"/>
<evidence type="ECO:0000313" key="3">
    <source>
        <dbReference type="Proteomes" id="UP000198888"/>
    </source>
</evidence>
<dbReference type="OrthoDB" id="326734at2157"/>
<protein>
    <submittedName>
        <fullName evidence="2">Uncharacterized protein</fullName>
    </submittedName>
</protein>
<dbReference type="RefSeq" id="WP_089670732.1">
    <property type="nucleotide sequence ID" value="NZ_CP024845.1"/>
</dbReference>